<comment type="subcellular location">
    <subcellularLocation>
        <location evidence="6">Cell membrane</location>
        <topology evidence="6">Multi-pass membrane protein</topology>
    </subcellularLocation>
    <subcellularLocation>
        <location evidence="1">Membrane</location>
    </subcellularLocation>
</comment>
<evidence type="ECO:0000256" key="7">
    <source>
        <dbReference type="SAM" id="MobiDB-lite"/>
    </source>
</evidence>
<keyword evidence="2 6" id="KW-0812">Transmembrane</keyword>
<evidence type="ECO:0000256" key="1">
    <source>
        <dbReference type="ARBA" id="ARBA00004370"/>
    </source>
</evidence>
<comment type="caution">
    <text evidence="8">The sequence shown here is derived from an EMBL/GenBank/DDBJ whole genome shotgun (WGS) entry which is preliminary data.</text>
</comment>
<dbReference type="InterPro" id="IPR000615">
    <property type="entry name" value="Bestrophin"/>
</dbReference>
<dbReference type="OrthoDB" id="201595at2759"/>
<dbReference type="PANTHER" id="PTHR10736:SF65">
    <property type="entry name" value="BESTROPHIN 1, ISOFORM C-RELATED"/>
    <property type="match status" value="1"/>
</dbReference>
<keyword evidence="9" id="KW-1185">Reference proteome</keyword>
<evidence type="ECO:0000313" key="9">
    <source>
        <dbReference type="Proteomes" id="UP000198287"/>
    </source>
</evidence>
<keyword evidence="6" id="KW-0406">Ion transport</keyword>
<dbReference type="InterPro" id="IPR021134">
    <property type="entry name" value="Bestrophin-like"/>
</dbReference>
<keyword evidence="6" id="KW-0868">Chloride</keyword>
<evidence type="ECO:0000313" key="8">
    <source>
        <dbReference type="EMBL" id="OXA54020.1"/>
    </source>
</evidence>
<keyword evidence="6" id="KW-0407">Ion channel</keyword>
<dbReference type="Pfam" id="PF01062">
    <property type="entry name" value="Bestrophin"/>
    <property type="match status" value="1"/>
</dbReference>
<name>A0A226E9H7_FOLCA</name>
<dbReference type="OMA" id="HTIDLFF"/>
<reference evidence="8 9" key="1">
    <citation type="submission" date="2015-12" db="EMBL/GenBank/DDBJ databases">
        <title>The genome of Folsomia candida.</title>
        <authorList>
            <person name="Faddeeva A."/>
            <person name="Derks M.F."/>
            <person name="Anvar Y."/>
            <person name="Smit S."/>
            <person name="Van Straalen N."/>
            <person name="Roelofs D."/>
        </authorList>
    </citation>
    <scope>NUCLEOTIDE SEQUENCE [LARGE SCALE GENOMIC DNA]</scope>
    <source>
        <strain evidence="8 9">VU population</strain>
        <tissue evidence="8">Whole body</tissue>
    </source>
</reference>
<comment type="function">
    <text evidence="6">Forms chloride channels.</text>
</comment>
<keyword evidence="3 6" id="KW-1133">Transmembrane helix</keyword>
<feature type="region of interest" description="Disordered" evidence="7">
    <location>
        <begin position="435"/>
        <end position="454"/>
    </location>
</feature>
<dbReference type="GO" id="GO:0034707">
    <property type="term" value="C:chloride channel complex"/>
    <property type="evidence" value="ECO:0007669"/>
    <property type="project" value="UniProtKB-KW"/>
</dbReference>
<evidence type="ECO:0000256" key="4">
    <source>
        <dbReference type="ARBA" id="ARBA00023136"/>
    </source>
</evidence>
<feature type="transmembrane region" description="Helical" evidence="6">
    <location>
        <begin position="72"/>
        <end position="93"/>
    </location>
</feature>
<keyword evidence="6" id="KW-1003">Cell membrane</keyword>
<dbReference type="AlphaFoldDB" id="A0A226E9H7"/>
<protein>
    <recommendedName>
        <fullName evidence="6">Bestrophin homolog</fullName>
    </recommendedName>
</protein>
<evidence type="ECO:0000256" key="6">
    <source>
        <dbReference type="RuleBase" id="RU363126"/>
    </source>
</evidence>
<evidence type="ECO:0000256" key="3">
    <source>
        <dbReference type="ARBA" id="ARBA00022989"/>
    </source>
</evidence>
<evidence type="ECO:0000256" key="5">
    <source>
        <dbReference type="ARBA" id="ARBA00034769"/>
    </source>
</evidence>
<gene>
    <name evidence="8" type="ORF">Fcan01_11333</name>
</gene>
<organism evidence="8 9">
    <name type="scientific">Folsomia candida</name>
    <name type="common">Springtail</name>
    <dbReference type="NCBI Taxonomy" id="158441"/>
    <lineage>
        <taxon>Eukaryota</taxon>
        <taxon>Metazoa</taxon>
        <taxon>Ecdysozoa</taxon>
        <taxon>Arthropoda</taxon>
        <taxon>Hexapoda</taxon>
        <taxon>Collembola</taxon>
        <taxon>Entomobryomorpha</taxon>
        <taxon>Isotomoidea</taxon>
        <taxon>Isotomidae</taxon>
        <taxon>Proisotominae</taxon>
        <taxon>Folsomia</taxon>
    </lineage>
</organism>
<keyword evidence="6" id="KW-0869">Chloride channel</keyword>
<dbReference type="STRING" id="158441.A0A226E9H7"/>
<dbReference type="GO" id="GO:0005254">
    <property type="term" value="F:chloride channel activity"/>
    <property type="evidence" value="ECO:0007669"/>
    <property type="project" value="UniProtKB-KW"/>
</dbReference>
<dbReference type="GO" id="GO:0005886">
    <property type="term" value="C:plasma membrane"/>
    <property type="evidence" value="ECO:0007669"/>
    <property type="project" value="UniProtKB-SubCell"/>
</dbReference>
<keyword evidence="4 6" id="KW-0472">Membrane</keyword>
<sequence>MTVSYTVDSKFGAAIRPLLLRWKGSIFKLVWPDLLVFLTLYYGISGIYRFLLNSEQKRTFEKVSTYCEKYGTLIPVSFVLGFYVSLVIGRWWAQYKLIPWIDTVAMWVNTSIKGIEEEERLLRRTIVRYVCLSITQCFTLISRQAKRRFPTLDHLVAAGLLLEAEKHDLEDIIAGIPKYQTHWIPLVWATSLVAQARADGKIVSDTFVKSLTDEIHKIKDNCNLLLSFDRIRVPLVYAQVVTLAVYSYFLSCLMGRQWMQVKPGSDSDGRTVPKTAGKYGVEELDLILPIFTILQFLFYIGWLKVAESLVNPFGDGDYDFELNWMVDRHLQVAYTIVDKIHYKSPILRKDPYWEEIIPPEMPHTVASMKSHTDPPATSTAEIKVSPKGKEIVVAPSLINIATIAKTNIKFKRGGAKAAEKSLLADKSDAMKEYDEATAGLEDSEDEVKIVNEKA</sequence>
<comment type="similarity">
    <text evidence="5 6">Belongs to the anion channel-forming bestrophin (TC 1.A.46) family. Calcium-sensitive chloride channel subfamily.</text>
</comment>
<feature type="transmembrane region" description="Helical" evidence="6">
    <location>
        <begin position="29"/>
        <end position="51"/>
    </location>
</feature>
<proteinExistence type="inferred from homology"/>
<dbReference type="EMBL" id="LNIX01000005">
    <property type="protein sequence ID" value="OXA54020.1"/>
    <property type="molecule type" value="Genomic_DNA"/>
</dbReference>
<dbReference type="Proteomes" id="UP000198287">
    <property type="component" value="Unassembled WGS sequence"/>
</dbReference>
<keyword evidence="6" id="KW-0813">Transport</keyword>
<evidence type="ECO:0000256" key="2">
    <source>
        <dbReference type="ARBA" id="ARBA00022692"/>
    </source>
</evidence>
<accession>A0A226E9H7</accession>
<dbReference type="PANTHER" id="PTHR10736">
    <property type="entry name" value="BESTROPHIN"/>
    <property type="match status" value="1"/>
</dbReference>